<dbReference type="Pfam" id="PF13428">
    <property type="entry name" value="TPR_14"/>
    <property type="match status" value="1"/>
</dbReference>
<evidence type="ECO:0000256" key="4">
    <source>
        <dbReference type="SAM" id="MobiDB-lite"/>
    </source>
</evidence>
<feature type="region of interest" description="Disordered" evidence="4">
    <location>
        <begin position="30"/>
        <end position="81"/>
    </location>
</feature>
<evidence type="ECO:0000256" key="1">
    <source>
        <dbReference type="ARBA" id="ARBA00022737"/>
    </source>
</evidence>
<evidence type="ECO:0000256" key="5">
    <source>
        <dbReference type="SAM" id="SignalP"/>
    </source>
</evidence>
<evidence type="ECO:0000256" key="3">
    <source>
        <dbReference type="PROSITE-ProRule" id="PRU00339"/>
    </source>
</evidence>
<gene>
    <name evidence="6" type="ORF">OJF2_15290</name>
</gene>
<keyword evidence="5" id="KW-0732">Signal</keyword>
<evidence type="ECO:0000313" key="6">
    <source>
        <dbReference type="EMBL" id="QEH33033.1"/>
    </source>
</evidence>
<dbReference type="EMBL" id="CP042997">
    <property type="protein sequence ID" value="QEH33033.1"/>
    <property type="molecule type" value="Genomic_DNA"/>
</dbReference>
<evidence type="ECO:0000313" key="7">
    <source>
        <dbReference type="Proteomes" id="UP000324233"/>
    </source>
</evidence>
<dbReference type="PROSITE" id="PS50005">
    <property type="entry name" value="TPR"/>
    <property type="match status" value="2"/>
</dbReference>
<feature type="chain" id="PRO_5023071572" evidence="5">
    <location>
        <begin position="30"/>
        <end position="825"/>
    </location>
</feature>
<dbReference type="SUPFAM" id="SSF48452">
    <property type="entry name" value="TPR-like"/>
    <property type="match status" value="2"/>
</dbReference>
<evidence type="ECO:0000256" key="2">
    <source>
        <dbReference type="ARBA" id="ARBA00022803"/>
    </source>
</evidence>
<name>A0A5B9VXH8_9BACT</name>
<dbReference type="InterPro" id="IPR011990">
    <property type="entry name" value="TPR-like_helical_dom_sf"/>
</dbReference>
<dbReference type="Pfam" id="PF14559">
    <property type="entry name" value="TPR_19"/>
    <property type="match status" value="2"/>
</dbReference>
<dbReference type="Pfam" id="PF13432">
    <property type="entry name" value="TPR_16"/>
    <property type="match status" value="1"/>
</dbReference>
<keyword evidence="7" id="KW-1185">Reference proteome</keyword>
<keyword evidence="1" id="KW-0677">Repeat</keyword>
<dbReference type="KEGG" id="agv:OJF2_15290"/>
<dbReference type="Pfam" id="PF13429">
    <property type="entry name" value="TPR_15"/>
    <property type="match status" value="1"/>
</dbReference>
<dbReference type="AlphaFoldDB" id="A0A5B9VXH8"/>
<dbReference type="Proteomes" id="UP000324233">
    <property type="component" value="Chromosome"/>
</dbReference>
<dbReference type="PANTHER" id="PTHR45586">
    <property type="entry name" value="TPR REPEAT-CONTAINING PROTEIN PA4667"/>
    <property type="match status" value="1"/>
</dbReference>
<feature type="repeat" description="TPR" evidence="3">
    <location>
        <begin position="96"/>
        <end position="129"/>
    </location>
</feature>
<feature type="signal peptide" evidence="5">
    <location>
        <begin position="1"/>
        <end position="29"/>
    </location>
</feature>
<sequence length="825" mass="90310" precursor="true">MINGMRRPGWAAWCLTMVVAAVASQAAVAAAEARPDAQEPPAPKQAREASNPGAPGQAPAAKPDISSLYKQPGDEPPRDFVPLHASTVEDRQQAEATQLYAAARACEDRGSYQEAVALLQQAQKLDPDSLAVLRRLARIYVGALGKPELALEYGKKVLETDPEDSDTLARMVDFYARKNDAASTTALEGLLKSTLANPKLPAGSPSRLLLHNELGKLYALRLNQVDKAAKEFGEVVKGLDEKAANRLSPVDLARILTNEPATAYLGFGTVLLAANQVDLATRAFERGLVYDEENPQIPLLLAETLLKQDKGAQALALVDRYIKRQPQALEAYDLLAKVLTALKRQDEITPRLEEAARRDSKNVPLQYVLADRYRETGQVEKADALYRTLLKSAPTPQTYRALAASLLKRRKMADLLKVMCEAITRPNGLDAVAAQLQAVAADDSLAVEMLDEGLKQLQAKPPTLPQRPVLLILGIVANPDRGSEKSGRLERLVKLQRYVTEQNPSPQGYKDLAETLHRLDRNAEAAATFAQMQEKYPAEKNGRSLGQLAEYQRYAGQLDAALETARSAVKSEPNDLEVQSVLADILGESGKVDEAVDILRKVVKSDGDNPKFLFALGAILTKFGRNEEAIGVFQDLLKRFSANDTIVRICHSNLSIIYVNQGDYARGEAELEVLYQKSPDDPGVNNDLGYLYADQGKNLEKAESMIRKAVQEEPDNSAYLDSLGWVLFKRGKAGEALDPLTRAVELQKAKEKSGASPPDATIREHLGDVYLRLNQVDKAREVWADAETIAAKAVPPDRRLPEIRKKIQSLKQLGSTPKASSDHTP</sequence>
<keyword evidence="2 3" id="KW-0802">TPR repeat</keyword>
<dbReference type="InterPro" id="IPR019734">
    <property type="entry name" value="TPR_rpt"/>
</dbReference>
<feature type="repeat" description="TPR" evidence="3">
    <location>
        <begin position="261"/>
        <end position="294"/>
    </location>
</feature>
<dbReference type="OrthoDB" id="9766710at2"/>
<dbReference type="PANTHER" id="PTHR45586:SF1">
    <property type="entry name" value="LIPOPOLYSACCHARIDE ASSEMBLY PROTEIN B"/>
    <property type="match status" value="1"/>
</dbReference>
<protein>
    <submittedName>
        <fullName evidence="6">Tetratricopeptide repeat protein</fullName>
    </submittedName>
</protein>
<dbReference type="SMART" id="SM00028">
    <property type="entry name" value="TPR"/>
    <property type="match status" value="11"/>
</dbReference>
<proteinExistence type="predicted"/>
<organism evidence="6 7">
    <name type="scientific">Aquisphaera giovannonii</name>
    <dbReference type="NCBI Taxonomy" id="406548"/>
    <lineage>
        <taxon>Bacteria</taxon>
        <taxon>Pseudomonadati</taxon>
        <taxon>Planctomycetota</taxon>
        <taxon>Planctomycetia</taxon>
        <taxon>Isosphaerales</taxon>
        <taxon>Isosphaeraceae</taxon>
        <taxon>Aquisphaera</taxon>
    </lineage>
</organism>
<accession>A0A5B9VXH8</accession>
<dbReference type="Gene3D" id="1.25.40.10">
    <property type="entry name" value="Tetratricopeptide repeat domain"/>
    <property type="match status" value="3"/>
</dbReference>
<dbReference type="InterPro" id="IPR051012">
    <property type="entry name" value="CellSynth/LPSAsmb/PSIAsmb"/>
</dbReference>
<reference evidence="6 7" key="1">
    <citation type="submission" date="2019-08" db="EMBL/GenBank/DDBJ databases">
        <title>Deep-cultivation of Planctomycetes and their phenomic and genomic characterization uncovers novel biology.</title>
        <authorList>
            <person name="Wiegand S."/>
            <person name="Jogler M."/>
            <person name="Boedeker C."/>
            <person name="Pinto D."/>
            <person name="Vollmers J."/>
            <person name="Rivas-Marin E."/>
            <person name="Kohn T."/>
            <person name="Peeters S.H."/>
            <person name="Heuer A."/>
            <person name="Rast P."/>
            <person name="Oberbeckmann S."/>
            <person name="Bunk B."/>
            <person name="Jeske O."/>
            <person name="Meyerdierks A."/>
            <person name="Storesund J.E."/>
            <person name="Kallscheuer N."/>
            <person name="Luecker S."/>
            <person name="Lage O.M."/>
            <person name="Pohl T."/>
            <person name="Merkel B.J."/>
            <person name="Hornburger P."/>
            <person name="Mueller R.-W."/>
            <person name="Bruemmer F."/>
            <person name="Labrenz M."/>
            <person name="Spormann A.M."/>
            <person name="Op den Camp H."/>
            <person name="Overmann J."/>
            <person name="Amann R."/>
            <person name="Jetten M.S.M."/>
            <person name="Mascher T."/>
            <person name="Medema M.H."/>
            <person name="Devos D.P."/>
            <person name="Kaster A.-K."/>
            <person name="Ovreas L."/>
            <person name="Rohde M."/>
            <person name="Galperin M.Y."/>
            <person name="Jogler C."/>
        </authorList>
    </citation>
    <scope>NUCLEOTIDE SEQUENCE [LARGE SCALE GENOMIC DNA]</scope>
    <source>
        <strain evidence="6 7">OJF2</strain>
    </source>
</reference>
<feature type="compositionally biased region" description="Low complexity" evidence="4">
    <location>
        <begin position="52"/>
        <end position="63"/>
    </location>
</feature>